<dbReference type="RefSeq" id="WP_168875527.1">
    <property type="nucleotide sequence ID" value="NZ_JABAIM010000001.1"/>
</dbReference>
<protein>
    <submittedName>
        <fullName evidence="1">Uncharacterized protein</fullName>
    </submittedName>
</protein>
<keyword evidence="2" id="KW-1185">Reference proteome</keyword>
<evidence type="ECO:0000313" key="2">
    <source>
        <dbReference type="Proteomes" id="UP000587991"/>
    </source>
</evidence>
<dbReference type="EMBL" id="JABAIM010000001">
    <property type="protein sequence ID" value="NLR73874.1"/>
    <property type="molecule type" value="Genomic_DNA"/>
</dbReference>
<proteinExistence type="predicted"/>
<accession>A0A847S2B0</accession>
<reference evidence="1 2" key="1">
    <citation type="submission" date="2020-04" db="EMBL/GenBank/DDBJ databases">
        <title>Draft genome of Leeia sp. IMCC25680.</title>
        <authorList>
            <person name="Song J."/>
            <person name="Cho J.-C."/>
        </authorList>
    </citation>
    <scope>NUCLEOTIDE SEQUENCE [LARGE SCALE GENOMIC DNA]</scope>
    <source>
        <strain evidence="1 2">IMCC25680</strain>
    </source>
</reference>
<comment type="caution">
    <text evidence="1">The sequence shown here is derived from an EMBL/GenBank/DDBJ whole genome shotgun (WGS) entry which is preliminary data.</text>
</comment>
<dbReference type="Proteomes" id="UP000587991">
    <property type="component" value="Unassembled WGS sequence"/>
</dbReference>
<evidence type="ECO:0000313" key="1">
    <source>
        <dbReference type="EMBL" id="NLR73874.1"/>
    </source>
</evidence>
<dbReference type="AlphaFoldDB" id="A0A847S2B0"/>
<organism evidence="1 2">
    <name type="scientific">Leeia aquatica</name>
    <dbReference type="NCBI Taxonomy" id="2725557"/>
    <lineage>
        <taxon>Bacteria</taxon>
        <taxon>Pseudomonadati</taxon>
        <taxon>Pseudomonadota</taxon>
        <taxon>Betaproteobacteria</taxon>
        <taxon>Neisseriales</taxon>
        <taxon>Leeiaceae</taxon>
        <taxon>Leeia</taxon>
    </lineage>
</organism>
<name>A0A847S2B0_9NEIS</name>
<sequence length="104" mass="11393">MLNLPMQNAPGKPGRARKRVVYLASADHEQTDPTRGEDWEIGYWVKPFCVVIDTLLSGLTYYTSNNAAQSAAVDWAASMVCAKQSATITQQCIFMATNHSLTPA</sequence>
<gene>
    <name evidence="1" type="ORF">HF682_01705</name>
</gene>